<dbReference type="Pfam" id="PF14430">
    <property type="entry name" value="Imm1"/>
    <property type="match status" value="1"/>
</dbReference>
<gene>
    <name evidence="1" type="ORF">SVTN_06075</name>
</gene>
<protein>
    <recommendedName>
        <fullName evidence="3">Immunity protein Imm1</fullName>
    </recommendedName>
</protein>
<evidence type="ECO:0008006" key="3">
    <source>
        <dbReference type="Google" id="ProtNLM"/>
    </source>
</evidence>
<evidence type="ECO:0000313" key="1">
    <source>
        <dbReference type="EMBL" id="AJF64044.1"/>
    </source>
</evidence>
<dbReference type="KEGG" id="svt:SVTN_06075"/>
<dbReference type="InterPro" id="IPR025680">
    <property type="entry name" value="DddI"/>
</dbReference>
<dbReference type="Proteomes" id="UP000031774">
    <property type="component" value="Chromosome"/>
</dbReference>
<name>A0A0B5I6Z8_9ACTN</name>
<accession>A0A0B5I6Z8</accession>
<dbReference type="EMBL" id="CP010407">
    <property type="protein sequence ID" value="AJF64044.1"/>
    <property type="molecule type" value="Genomic_DNA"/>
</dbReference>
<reference evidence="1 2" key="1">
    <citation type="submission" date="2014-12" db="EMBL/GenBank/DDBJ databases">
        <title>Complete genome sequence of Streptomyces vietnamensis strain GIMV4.0001, a genetic manipulable producer of the benzoisochromanequinone antibiotic granaticin.</title>
        <authorList>
            <person name="Deng M.R."/>
            <person name="Guo J."/>
            <person name="Ma L.Y."/>
            <person name="Feng G.D."/>
            <person name="Mo C.Y."/>
            <person name="Zhu H.H."/>
        </authorList>
    </citation>
    <scope>NUCLEOTIDE SEQUENCE [LARGE SCALE GENOMIC DNA]</scope>
    <source>
        <strain evidence="2">GIMV4.0001</strain>
    </source>
</reference>
<keyword evidence="2" id="KW-1185">Reference proteome</keyword>
<organism evidence="1 2">
    <name type="scientific">Streptomyces vietnamensis</name>
    <dbReference type="NCBI Taxonomy" id="362257"/>
    <lineage>
        <taxon>Bacteria</taxon>
        <taxon>Bacillati</taxon>
        <taxon>Actinomycetota</taxon>
        <taxon>Actinomycetes</taxon>
        <taxon>Kitasatosporales</taxon>
        <taxon>Streptomycetaceae</taxon>
        <taxon>Streptomyces</taxon>
    </lineage>
</organism>
<dbReference type="RefSeq" id="WP_041128128.1">
    <property type="nucleotide sequence ID" value="NZ_CP010407.1"/>
</dbReference>
<proteinExistence type="predicted"/>
<evidence type="ECO:0000313" key="2">
    <source>
        <dbReference type="Proteomes" id="UP000031774"/>
    </source>
</evidence>
<dbReference type="AlphaFoldDB" id="A0A0B5I6Z8"/>
<dbReference type="HOGENOM" id="CLU_129334_0_0_11"/>
<sequence length="144" mass="15764">MTSLDAYYRKEHARDPVIIASPEAVDRLIDDLMSGPADHNLAQLHSLDRPLLPSGFPDHEVMVGVSRDRNAGIIAFMDGDVGNIFTAGMPGSEPVTAYFLAGHPMEYPENCEVPIALVREALKEFLLTGGNVPACVEWKTSDLW</sequence>